<evidence type="ECO:0000256" key="5">
    <source>
        <dbReference type="ARBA" id="ARBA00023136"/>
    </source>
</evidence>
<evidence type="ECO:0008006" key="11">
    <source>
        <dbReference type="Google" id="ProtNLM"/>
    </source>
</evidence>
<dbReference type="SUPFAM" id="SSF52540">
    <property type="entry name" value="P-loop containing nucleoside triphosphate hydrolases"/>
    <property type="match status" value="1"/>
</dbReference>
<evidence type="ECO:0000259" key="7">
    <source>
        <dbReference type="Pfam" id="PF00005"/>
    </source>
</evidence>
<feature type="transmembrane region" description="Helical" evidence="6">
    <location>
        <begin position="339"/>
        <end position="355"/>
    </location>
</feature>
<comment type="subcellular location">
    <subcellularLocation>
        <location evidence="1">Membrane</location>
        <topology evidence="1">Multi-pass membrane protein</topology>
    </subcellularLocation>
</comment>
<keyword evidence="2" id="KW-0813">Transport</keyword>
<feature type="transmembrane region" description="Helical" evidence="6">
    <location>
        <begin position="543"/>
        <end position="564"/>
    </location>
</feature>
<dbReference type="InterPro" id="IPR050352">
    <property type="entry name" value="ABCG_transporters"/>
</dbReference>
<evidence type="ECO:0000313" key="10">
    <source>
        <dbReference type="Proteomes" id="UP001210925"/>
    </source>
</evidence>
<keyword evidence="4 6" id="KW-1133">Transmembrane helix</keyword>
<evidence type="ECO:0000256" key="3">
    <source>
        <dbReference type="ARBA" id="ARBA00022692"/>
    </source>
</evidence>
<feature type="transmembrane region" description="Helical" evidence="6">
    <location>
        <begin position="367"/>
        <end position="391"/>
    </location>
</feature>
<keyword evidence="3 6" id="KW-0812">Transmembrane</keyword>
<evidence type="ECO:0000259" key="8">
    <source>
        <dbReference type="Pfam" id="PF19055"/>
    </source>
</evidence>
<dbReference type="GO" id="GO:0016020">
    <property type="term" value="C:membrane"/>
    <property type="evidence" value="ECO:0007669"/>
    <property type="project" value="UniProtKB-SubCell"/>
</dbReference>
<name>A0AAD5UF41_9FUNG</name>
<evidence type="ECO:0000313" key="9">
    <source>
        <dbReference type="EMBL" id="KAJ3255748.1"/>
    </source>
</evidence>
<proteinExistence type="predicted"/>
<dbReference type="GO" id="GO:0016887">
    <property type="term" value="F:ATP hydrolysis activity"/>
    <property type="evidence" value="ECO:0007669"/>
    <property type="project" value="InterPro"/>
</dbReference>
<dbReference type="Pfam" id="PF00005">
    <property type="entry name" value="ABC_tran"/>
    <property type="match status" value="1"/>
</dbReference>
<feature type="transmembrane region" description="Helical" evidence="6">
    <location>
        <begin position="473"/>
        <end position="500"/>
    </location>
</feature>
<dbReference type="Pfam" id="PF19055">
    <property type="entry name" value="ABC2_membrane_7"/>
    <property type="match status" value="1"/>
</dbReference>
<feature type="transmembrane region" description="Helical" evidence="6">
    <location>
        <begin position="314"/>
        <end position="332"/>
    </location>
</feature>
<gene>
    <name evidence="9" type="ORF">HK103_006115</name>
</gene>
<dbReference type="InterPro" id="IPR003439">
    <property type="entry name" value="ABC_transporter-like_ATP-bd"/>
</dbReference>
<dbReference type="InterPro" id="IPR043926">
    <property type="entry name" value="ABCG_dom"/>
</dbReference>
<feature type="transmembrane region" description="Helical" evidence="6">
    <location>
        <begin position="436"/>
        <end position="461"/>
    </location>
</feature>
<accession>A0AAD5UF41</accession>
<feature type="domain" description="ABC transporter" evidence="7">
    <location>
        <begin position="3"/>
        <end position="85"/>
    </location>
</feature>
<dbReference type="AlphaFoldDB" id="A0AAD5UF41"/>
<dbReference type="PANTHER" id="PTHR48041:SF91">
    <property type="entry name" value="ABC TRANSPORTER G FAMILY MEMBER 28"/>
    <property type="match status" value="1"/>
</dbReference>
<dbReference type="EMBL" id="JADGKB010000061">
    <property type="protein sequence ID" value="KAJ3255748.1"/>
    <property type="molecule type" value="Genomic_DNA"/>
</dbReference>
<dbReference type="Proteomes" id="UP001210925">
    <property type="component" value="Unassembled WGS sequence"/>
</dbReference>
<dbReference type="PANTHER" id="PTHR48041">
    <property type="entry name" value="ABC TRANSPORTER G FAMILY MEMBER 28"/>
    <property type="match status" value="1"/>
</dbReference>
<keyword evidence="10" id="KW-1185">Reference proteome</keyword>
<dbReference type="GO" id="GO:0140359">
    <property type="term" value="F:ABC-type transporter activity"/>
    <property type="evidence" value="ECO:0007669"/>
    <property type="project" value="InterPro"/>
</dbReference>
<keyword evidence="5 6" id="KW-0472">Membrane</keyword>
<organism evidence="9 10">
    <name type="scientific">Boothiomyces macroporosus</name>
    <dbReference type="NCBI Taxonomy" id="261099"/>
    <lineage>
        <taxon>Eukaryota</taxon>
        <taxon>Fungi</taxon>
        <taxon>Fungi incertae sedis</taxon>
        <taxon>Chytridiomycota</taxon>
        <taxon>Chytridiomycota incertae sedis</taxon>
        <taxon>Chytridiomycetes</taxon>
        <taxon>Rhizophydiales</taxon>
        <taxon>Terramycetaceae</taxon>
        <taxon>Boothiomyces</taxon>
    </lineage>
</organism>
<dbReference type="Gene3D" id="3.40.50.300">
    <property type="entry name" value="P-loop containing nucleotide triphosphate hydrolases"/>
    <property type="match status" value="1"/>
</dbReference>
<feature type="domain" description="ABC transporter family G" evidence="8">
    <location>
        <begin position="114"/>
        <end position="566"/>
    </location>
</feature>
<feature type="transmembrane region" description="Helical" evidence="6">
    <location>
        <begin position="411"/>
        <end position="430"/>
    </location>
</feature>
<sequence length="570" mass="63751">MLREMTVRENIYHSARIRAPTSWTDEEVSTYVDALLKALQLDRVADSLIGDEYTRGVSGGQRKRVNIGMELGALPLAVFLDEPTSGLDSTSSLNVAVLLKNMARLGLSTIAVIHQPRLEIYNEIDDILLLIPGGRTAYLGPRENAQEYFENLGYKFDPSKNPCDILMDIVSNQLKPKSSYTALAPDEIADEWNYFVKNGKVSNRKPNSTVLDMPVSSPYVTNPYEQVTYPYASAISKDTDPNLSIRNRTSSLPILYETVKRNTTKRAKPGMELQKSSQEELFRLCKLRGASFFQQFTLCFKRSFIQQYRALYDFFYEMTVSILIALCLGYSLKSVRGSLYRGVFIGILSLISPSPDEVTVANTGFVFGMAICICSAPSGVNVFGPELAVFYREAASGHSRAAYYWAKTIAAIPRLTLAALHFIGIVYCMINPLTPFWQMFLMIVLTYFGVYGVSSIISIMVRRENQAVLSTTVSFFPAILSGASPVIQGANILLQILFTISYNRWGLEMFFSGEVTPFRGLYQVDESTVPLYGYTVDRPGLDLAYMAIIGICLRVIGFVVLVLYNRDKQK</sequence>
<evidence type="ECO:0000256" key="1">
    <source>
        <dbReference type="ARBA" id="ARBA00004141"/>
    </source>
</evidence>
<comment type="caution">
    <text evidence="9">The sequence shown here is derived from an EMBL/GenBank/DDBJ whole genome shotgun (WGS) entry which is preliminary data.</text>
</comment>
<dbReference type="InterPro" id="IPR027417">
    <property type="entry name" value="P-loop_NTPase"/>
</dbReference>
<evidence type="ECO:0000256" key="6">
    <source>
        <dbReference type="SAM" id="Phobius"/>
    </source>
</evidence>
<protein>
    <recommendedName>
        <fullName evidence="11">ABC transporter domain-containing protein</fullName>
    </recommendedName>
</protein>
<dbReference type="GO" id="GO:0005524">
    <property type="term" value="F:ATP binding"/>
    <property type="evidence" value="ECO:0007669"/>
    <property type="project" value="InterPro"/>
</dbReference>
<evidence type="ECO:0000256" key="4">
    <source>
        <dbReference type="ARBA" id="ARBA00022989"/>
    </source>
</evidence>
<reference evidence="9" key="1">
    <citation type="submission" date="2020-05" db="EMBL/GenBank/DDBJ databases">
        <title>Phylogenomic resolution of chytrid fungi.</title>
        <authorList>
            <person name="Stajich J.E."/>
            <person name="Amses K."/>
            <person name="Simmons R."/>
            <person name="Seto K."/>
            <person name="Myers J."/>
            <person name="Bonds A."/>
            <person name="Quandt C.A."/>
            <person name="Barry K."/>
            <person name="Liu P."/>
            <person name="Grigoriev I."/>
            <person name="Longcore J.E."/>
            <person name="James T.Y."/>
        </authorList>
    </citation>
    <scope>NUCLEOTIDE SEQUENCE</scope>
    <source>
        <strain evidence="9">PLAUS21</strain>
    </source>
</reference>
<evidence type="ECO:0000256" key="2">
    <source>
        <dbReference type="ARBA" id="ARBA00022448"/>
    </source>
</evidence>